<dbReference type="HOGENOM" id="CLU_789770_0_0_1"/>
<dbReference type="STRING" id="51511.ENSCSAVP00000003120"/>
<name>H2YCS2_CIOSA</name>
<dbReference type="PROSITE" id="PS50060">
    <property type="entry name" value="MAM_2"/>
    <property type="match status" value="1"/>
</dbReference>
<dbReference type="Gene3D" id="2.60.120.200">
    <property type="match status" value="1"/>
</dbReference>
<dbReference type="InterPro" id="IPR002083">
    <property type="entry name" value="MATH/TRAF_dom"/>
</dbReference>
<dbReference type="Gene3D" id="2.60.210.10">
    <property type="entry name" value="Apoptosis, Tumor Necrosis Factor Receptor Associated Protein 2, Chain A"/>
    <property type="match status" value="1"/>
</dbReference>
<keyword evidence="1" id="KW-0812">Transmembrane</keyword>
<dbReference type="Pfam" id="PF00629">
    <property type="entry name" value="MAM"/>
    <property type="match status" value="1"/>
</dbReference>
<dbReference type="AlphaFoldDB" id="H2YCS2"/>
<evidence type="ECO:0000313" key="4">
    <source>
        <dbReference type="Ensembl" id="ENSCSAVP00000003120.1"/>
    </source>
</evidence>
<evidence type="ECO:0000259" key="3">
    <source>
        <dbReference type="PROSITE" id="PS50144"/>
    </source>
</evidence>
<evidence type="ECO:0008006" key="6">
    <source>
        <dbReference type="Google" id="ProtNLM"/>
    </source>
</evidence>
<keyword evidence="1" id="KW-1133">Transmembrane helix</keyword>
<dbReference type="Ensembl" id="ENSCSAVT00000003167.1">
    <property type="protein sequence ID" value="ENSCSAVP00000003120.1"/>
    <property type="gene ID" value="ENSCSAVG00000001851.1"/>
</dbReference>
<reference evidence="4" key="3">
    <citation type="submission" date="2025-09" db="UniProtKB">
        <authorList>
            <consortium name="Ensembl"/>
        </authorList>
    </citation>
    <scope>IDENTIFICATION</scope>
</reference>
<feature type="domain" description="MAM" evidence="2">
    <location>
        <begin position="1"/>
        <end position="117"/>
    </location>
</feature>
<feature type="transmembrane region" description="Helical" evidence="1">
    <location>
        <begin position="309"/>
        <end position="332"/>
    </location>
</feature>
<dbReference type="FunFam" id="2.60.210.10:FF:000009">
    <property type="entry name" value="Meprin A subunit"/>
    <property type="match status" value="1"/>
</dbReference>
<organism evidence="4 5">
    <name type="scientific">Ciona savignyi</name>
    <name type="common">Pacific transparent sea squirt</name>
    <dbReference type="NCBI Taxonomy" id="51511"/>
    <lineage>
        <taxon>Eukaryota</taxon>
        <taxon>Metazoa</taxon>
        <taxon>Chordata</taxon>
        <taxon>Tunicata</taxon>
        <taxon>Ascidiacea</taxon>
        <taxon>Phlebobranchia</taxon>
        <taxon>Cionidae</taxon>
        <taxon>Ciona</taxon>
    </lineage>
</organism>
<dbReference type="PROSITE" id="PS50144">
    <property type="entry name" value="MATH"/>
    <property type="match status" value="1"/>
</dbReference>
<dbReference type="SUPFAM" id="SSF49599">
    <property type="entry name" value="TRAF domain-like"/>
    <property type="match status" value="1"/>
</dbReference>
<protein>
    <recommendedName>
        <fullName evidence="6">MAM domain-containing protein</fullName>
    </recommendedName>
</protein>
<dbReference type="InterPro" id="IPR008974">
    <property type="entry name" value="TRAF-like"/>
</dbReference>
<keyword evidence="5" id="KW-1185">Reference proteome</keyword>
<reference evidence="5" key="1">
    <citation type="submission" date="2003-08" db="EMBL/GenBank/DDBJ databases">
        <authorList>
            <person name="Birren B."/>
            <person name="Nusbaum C."/>
            <person name="Abebe A."/>
            <person name="Abouelleil A."/>
            <person name="Adekoya E."/>
            <person name="Ait-zahra M."/>
            <person name="Allen N."/>
            <person name="Allen T."/>
            <person name="An P."/>
            <person name="Anderson M."/>
            <person name="Anderson S."/>
            <person name="Arachchi H."/>
            <person name="Armbruster J."/>
            <person name="Bachantsang P."/>
            <person name="Baldwin J."/>
            <person name="Barry A."/>
            <person name="Bayul T."/>
            <person name="Blitshsteyn B."/>
            <person name="Bloom T."/>
            <person name="Blye J."/>
            <person name="Boguslavskiy L."/>
            <person name="Borowsky M."/>
            <person name="Boukhgalter B."/>
            <person name="Brunache A."/>
            <person name="Butler J."/>
            <person name="Calixte N."/>
            <person name="Calvo S."/>
            <person name="Camarata J."/>
            <person name="Campo K."/>
            <person name="Chang J."/>
            <person name="Cheshatsang Y."/>
            <person name="Citroen M."/>
            <person name="Collymore A."/>
            <person name="Considine T."/>
            <person name="Cook A."/>
            <person name="Cooke P."/>
            <person name="Corum B."/>
            <person name="Cuomo C."/>
            <person name="David R."/>
            <person name="Dawoe T."/>
            <person name="Degray S."/>
            <person name="Dodge S."/>
            <person name="Dooley K."/>
            <person name="Dorje P."/>
            <person name="Dorjee K."/>
            <person name="Dorris L."/>
            <person name="Duffey N."/>
            <person name="Dupes A."/>
            <person name="Elkins T."/>
            <person name="Engels R."/>
            <person name="Erickson J."/>
            <person name="Farina A."/>
            <person name="Faro S."/>
            <person name="Ferreira P."/>
            <person name="Fischer H."/>
            <person name="Fitzgerald M."/>
            <person name="Foley K."/>
            <person name="Gage D."/>
            <person name="Galagan J."/>
            <person name="Gearin G."/>
            <person name="Gnerre S."/>
            <person name="Gnirke A."/>
            <person name="Goyette A."/>
            <person name="Graham J."/>
            <person name="Grandbois E."/>
            <person name="Gyaltsen K."/>
            <person name="Hafez N."/>
            <person name="Hagopian D."/>
            <person name="Hagos B."/>
            <person name="Hall J."/>
            <person name="Hatcher B."/>
            <person name="Heller A."/>
            <person name="Higgins H."/>
            <person name="Honan T."/>
            <person name="Horn A."/>
            <person name="Houde N."/>
            <person name="Hughes L."/>
            <person name="Hulme W."/>
            <person name="Husby E."/>
            <person name="Iliev I."/>
            <person name="Jaffe D."/>
            <person name="Jones C."/>
            <person name="Kamal M."/>
            <person name="Kamat A."/>
            <person name="Kamvysselis M."/>
            <person name="Karlsson E."/>
            <person name="Kells C."/>
            <person name="Kieu A."/>
            <person name="Kisner P."/>
            <person name="Kodira C."/>
            <person name="Kulbokas E."/>
            <person name="Labutti K."/>
            <person name="Lama D."/>
            <person name="Landers T."/>
            <person name="Leger J."/>
            <person name="Levine S."/>
            <person name="Lewis D."/>
            <person name="Lewis T."/>
            <person name="Lindblad-toh K."/>
            <person name="Liu X."/>
            <person name="Lokyitsang T."/>
            <person name="Lokyitsang Y."/>
            <person name="Lucien O."/>
            <person name="Lui A."/>
            <person name="Ma L.J."/>
            <person name="Mabbitt R."/>
            <person name="Macdonald J."/>
            <person name="Maclean C."/>
            <person name="Major J."/>
            <person name="Manning J."/>
            <person name="Marabella R."/>
            <person name="Maru K."/>
            <person name="Matthews C."/>
            <person name="Mauceli E."/>
            <person name="Mccarthy M."/>
            <person name="Mcdonough S."/>
            <person name="Mcghee T."/>
            <person name="Meldrim J."/>
            <person name="Meneus L."/>
            <person name="Mesirov J."/>
            <person name="Mihalev A."/>
            <person name="Mihova T."/>
            <person name="Mikkelsen T."/>
            <person name="Mlenga V."/>
            <person name="Moru K."/>
            <person name="Mozes J."/>
            <person name="Mulrain L."/>
            <person name="Munson G."/>
            <person name="Naylor J."/>
            <person name="Newes C."/>
            <person name="Nguyen C."/>
            <person name="Nguyen N."/>
            <person name="Nguyen T."/>
            <person name="Nicol R."/>
            <person name="Nielsen C."/>
            <person name="Nizzari M."/>
            <person name="Norbu C."/>
            <person name="Norbu N."/>
            <person name="O'donnell P."/>
            <person name="Okoawo O."/>
            <person name="O'leary S."/>
            <person name="Omotosho B."/>
            <person name="O'neill K."/>
            <person name="Osman S."/>
            <person name="Parker S."/>
            <person name="Perrin D."/>
            <person name="Phunkhang P."/>
            <person name="Piqani B."/>
            <person name="Purcell S."/>
            <person name="Rachupka T."/>
            <person name="Ramasamy U."/>
            <person name="Rameau R."/>
            <person name="Ray V."/>
            <person name="Raymond C."/>
            <person name="Retta R."/>
            <person name="Richardson S."/>
            <person name="Rise C."/>
            <person name="Rodriguez J."/>
            <person name="Rogers J."/>
            <person name="Rogov P."/>
            <person name="Rutman M."/>
            <person name="Schupbach R."/>
            <person name="Seaman C."/>
            <person name="Settipalli S."/>
            <person name="Sharpe T."/>
            <person name="Sheridan J."/>
            <person name="Sherpa N."/>
            <person name="Shi J."/>
            <person name="Smirnov S."/>
            <person name="Smith C."/>
            <person name="Sougnez C."/>
            <person name="Spencer B."/>
            <person name="Stalker J."/>
            <person name="Stange-thomann N."/>
            <person name="Stavropoulos S."/>
            <person name="Stetson K."/>
            <person name="Stone C."/>
            <person name="Stone S."/>
            <person name="Stubbs M."/>
            <person name="Talamas J."/>
            <person name="Tchuinga P."/>
            <person name="Tenzing P."/>
            <person name="Tesfaye S."/>
            <person name="Theodore J."/>
            <person name="Thoulutsang Y."/>
            <person name="Topham K."/>
            <person name="Towey S."/>
            <person name="Tsamla T."/>
            <person name="Tsomo N."/>
            <person name="Vallee D."/>
            <person name="Vassiliev H."/>
            <person name="Venkataraman V."/>
            <person name="Vinson J."/>
            <person name="Vo A."/>
            <person name="Wade C."/>
            <person name="Wang S."/>
            <person name="Wangchuk T."/>
            <person name="Wangdi T."/>
            <person name="Whittaker C."/>
            <person name="Wilkinson J."/>
            <person name="Wu Y."/>
            <person name="Wyman D."/>
            <person name="Yadav S."/>
            <person name="Yang S."/>
            <person name="Yang X."/>
            <person name="Yeager S."/>
            <person name="Yee E."/>
            <person name="Young G."/>
            <person name="Zainoun J."/>
            <person name="Zembeck L."/>
            <person name="Zimmer A."/>
            <person name="Zody M."/>
            <person name="Lander E."/>
        </authorList>
    </citation>
    <scope>NUCLEOTIDE SEQUENCE [LARGE SCALE GENOMIC DNA]</scope>
</reference>
<dbReference type="SMART" id="SM00061">
    <property type="entry name" value="MATH"/>
    <property type="match status" value="1"/>
</dbReference>
<evidence type="ECO:0000256" key="1">
    <source>
        <dbReference type="SAM" id="Phobius"/>
    </source>
</evidence>
<dbReference type="eggNOG" id="KOG3714">
    <property type="taxonomic scope" value="Eukaryota"/>
</dbReference>
<dbReference type="Proteomes" id="UP000007875">
    <property type="component" value="Unassembled WGS sequence"/>
</dbReference>
<keyword evidence="1" id="KW-0472">Membrane</keyword>
<dbReference type="GO" id="GO:0016020">
    <property type="term" value="C:membrane"/>
    <property type="evidence" value="ECO:0007669"/>
    <property type="project" value="InterPro"/>
</dbReference>
<accession>H2YCS2</accession>
<dbReference type="InterPro" id="IPR013320">
    <property type="entry name" value="ConA-like_dom_sf"/>
</dbReference>
<dbReference type="InterPro" id="IPR000998">
    <property type="entry name" value="MAM_dom"/>
</dbReference>
<dbReference type="GeneTree" id="ENSGT00940000172031"/>
<evidence type="ECO:0000259" key="2">
    <source>
        <dbReference type="PROSITE" id="PS50060"/>
    </source>
</evidence>
<dbReference type="InParanoid" id="H2YCS2"/>
<dbReference type="SUPFAM" id="SSF49899">
    <property type="entry name" value="Concanavalin A-like lectins/glucanases"/>
    <property type="match status" value="1"/>
</dbReference>
<evidence type="ECO:0000313" key="5">
    <source>
        <dbReference type="Proteomes" id="UP000007875"/>
    </source>
</evidence>
<dbReference type="Pfam" id="PF22486">
    <property type="entry name" value="MATH_2"/>
    <property type="match status" value="1"/>
</dbReference>
<sequence>MLLDTSVTTSSMFSMKYKSTVPQQCLEVSYYMDLQTDSAASLQLAIATIDPTTGDVTSVGSPLTTLSGDHENFWTTERFTISAPTEYKFAVIGNADQNGGDVIAIDDISVLDKPCEMTYFVINDYSQILATSTPGDYIYSPLMYTDDGYGFQVKIYPVGSTSSKAGYMAMYFYVAMGENDDELQWPMYNRYIKFTVVDQGPDTLTRMSQANSILSSASGGSWDKPTSTRNSGYGFSSFMSVSDIQNTRHFIKHDQLMISMQVTDMTSWTTRSVPQVSSYDSDDAIINRDELRNRCPDTQSSDELSSAEGIAIVSITSASIFLLMSIVMLYIFNSRSNELKQIVRSFNAVRK</sequence>
<reference evidence="4" key="2">
    <citation type="submission" date="2025-08" db="UniProtKB">
        <authorList>
            <consortium name="Ensembl"/>
        </authorList>
    </citation>
    <scope>IDENTIFICATION</scope>
</reference>
<feature type="domain" description="MATH" evidence="3">
    <location>
        <begin position="115"/>
        <end position="262"/>
    </location>
</feature>
<proteinExistence type="predicted"/>